<dbReference type="Gene3D" id="1.25.40.10">
    <property type="entry name" value="Tetratricopeptide repeat domain"/>
    <property type="match status" value="1"/>
</dbReference>
<evidence type="ECO:0000313" key="3">
    <source>
        <dbReference type="Proteomes" id="UP000293154"/>
    </source>
</evidence>
<feature type="chain" id="PRO_5019419158" description="Outer membrane assembly lipoprotein YfiO" evidence="1">
    <location>
        <begin position="21"/>
        <end position="722"/>
    </location>
</feature>
<organism evidence="2 3">
    <name type="scientific">Limnobaculum zhutongyuii</name>
    <dbReference type="NCBI Taxonomy" id="2498113"/>
    <lineage>
        <taxon>Bacteria</taxon>
        <taxon>Pseudomonadati</taxon>
        <taxon>Pseudomonadota</taxon>
        <taxon>Gammaproteobacteria</taxon>
        <taxon>Enterobacterales</taxon>
        <taxon>Budviciaceae</taxon>
        <taxon>Limnobaculum</taxon>
    </lineage>
</organism>
<reference evidence="2 3" key="1">
    <citation type="submission" date="2019-03" db="EMBL/GenBank/DDBJ databases">
        <title>Pragia sp. nov. isolated from the gut tract of Carduelis flavirostris.</title>
        <authorList>
            <person name="Ge Y."/>
        </authorList>
    </citation>
    <scope>NUCLEOTIDE SEQUENCE [LARGE SCALE GENOMIC DNA]</scope>
    <source>
        <strain evidence="2 3">CF-458</strain>
    </source>
</reference>
<feature type="signal peptide" evidence="1">
    <location>
        <begin position="1"/>
        <end position="20"/>
    </location>
</feature>
<dbReference type="InterPro" id="IPR011990">
    <property type="entry name" value="TPR-like_helical_dom_sf"/>
</dbReference>
<protein>
    <recommendedName>
        <fullName evidence="4">Outer membrane assembly lipoprotein YfiO</fullName>
    </recommendedName>
</protein>
<dbReference type="AlphaFoldDB" id="A0A411WG92"/>
<dbReference type="KEGG" id="prag:EKN56_01710"/>
<dbReference type="RefSeq" id="WP_130590229.1">
    <property type="nucleotide sequence ID" value="NZ_CP034752.1"/>
</dbReference>
<dbReference type="Proteomes" id="UP000293154">
    <property type="component" value="Chromosome"/>
</dbReference>
<proteinExistence type="predicted"/>
<evidence type="ECO:0008006" key="4">
    <source>
        <dbReference type="Google" id="ProtNLM"/>
    </source>
</evidence>
<dbReference type="EMBL" id="CP034752">
    <property type="protein sequence ID" value="QBH95232.1"/>
    <property type="molecule type" value="Genomic_DNA"/>
</dbReference>
<keyword evidence="3" id="KW-1185">Reference proteome</keyword>
<accession>A0A411WG92</accession>
<gene>
    <name evidence="2" type="ORF">EKN56_01710</name>
</gene>
<keyword evidence="1" id="KW-0732">Signal</keyword>
<name>A0A411WG92_9GAMM</name>
<sequence>MKKLFLAACLTGLLCQPAQASFDGDGCDFWLAPCSLPLGSYPFLWVSNDTRANLLLLESDKHQFASLYAPLATEPARSRELPFNIPRVAPPSGSNEYGFAITEVDIPAIKKLADQLGVDISSLDLSDKMLLGGRGRMVSNTPAALAQFFQLLIDDKQLTPEQRKDLAHQRMNILINPELADVSTAAFPEKSHAADLHNYLFSAAYFYNGNFSEASAGFQNLLKANQPWVAEAATYMLFRVALNQAVEHALDEYEMFDVTKSDKNLTSLAAQKAKDYLTAYPTGRYASSTQDLYRRIYWFAADWDALAKSSEQALGRAANMEALQSLVNEVDTKLLSSYAWQDIDNQFVSAPETPMLTLTQTLRRLREGYQSRPNAVLVTEAEINGYKPMFEKAGMTPAWNYLHNAWLFYLPKDYAKVESAIPAATTQALTDTVDFSLQVLLGQALQAQKKWPQAEAHWRHFLTLKTTAIQQQFLQLMLTNSLAYQGKPELVFAADSPVTSLRFRSLVLKDVANASLLRQQVASGVNNEERIIALHTLLTRDLITGNYSDYLKDRALGKDSVSPKFDKEKLGDVNIAVFDWDGSNTEKGYHCASLDKTAEVLASQPKDGHALNCMGEFFRLTETRVDTGVEYGLQWQLNDAPAMFKGKAQSRLTRYQQVIANPATEPEDKSYALYRAIMCYAPSGYNSCDGQEIDSNVRKSWFQQLKRDYKGSEWAEKLRYYW</sequence>
<evidence type="ECO:0000256" key="1">
    <source>
        <dbReference type="SAM" id="SignalP"/>
    </source>
</evidence>
<evidence type="ECO:0000313" key="2">
    <source>
        <dbReference type="EMBL" id="QBH95232.1"/>
    </source>
</evidence>
<dbReference type="OrthoDB" id="5583261at2"/>